<feature type="domain" description="SusD-like N-terminal" evidence="8">
    <location>
        <begin position="97"/>
        <end position="221"/>
    </location>
</feature>
<gene>
    <name evidence="9" type="ORF">ACFQ21_25800</name>
</gene>
<reference evidence="10" key="1">
    <citation type="journal article" date="2019" name="Int. J. Syst. Evol. Microbiol.">
        <title>The Global Catalogue of Microorganisms (GCM) 10K type strain sequencing project: providing services to taxonomists for standard genome sequencing and annotation.</title>
        <authorList>
            <consortium name="The Broad Institute Genomics Platform"/>
            <consortium name="The Broad Institute Genome Sequencing Center for Infectious Disease"/>
            <person name="Wu L."/>
            <person name="Ma J."/>
        </authorList>
    </citation>
    <scope>NUCLEOTIDE SEQUENCE [LARGE SCALE GENOMIC DNA]</scope>
    <source>
        <strain evidence="10">CCUG 58938</strain>
    </source>
</reference>
<proteinExistence type="inferred from homology"/>
<dbReference type="InterPro" id="IPR011990">
    <property type="entry name" value="TPR-like_helical_dom_sf"/>
</dbReference>
<keyword evidence="10" id="KW-1185">Reference proteome</keyword>
<dbReference type="InterPro" id="IPR033985">
    <property type="entry name" value="SusD-like_N"/>
</dbReference>
<accession>A0ABW3KC22</accession>
<feature type="domain" description="RagB/SusD" evidence="7">
    <location>
        <begin position="273"/>
        <end position="533"/>
    </location>
</feature>
<dbReference type="Proteomes" id="UP001597112">
    <property type="component" value="Unassembled WGS sequence"/>
</dbReference>
<evidence type="ECO:0000256" key="4">
    <source>
        <dbReference type="ARBA" id="ARBA00023136"/>
    </source>
</evidence>
<keyword evidence="4" id="KW-0472">Membrane</keyword>
<evidence type="ECO:0000256" key="6">
    <source>
        <dbReference type="SAM" id="SignalP"/>
    </source>
</evidence>
<keyword evidence="3 6" id="KW-0732">Signal</keyword>
<comment type="similarity">
    <text evidence="2">Belongs to the SusD family.</text>
</comment>
<evidence type="ECO:0000259" key="7">
    <source>
        <dbReference type="Pfam" id="PF07980"/>
    </source>
</evidence>
<dbReference type="InterPro" id="IPR012944">
    <property type="entry name" value="SusD_RagB_dom"/>
</dbReference>
<dbReference type="EMBL" id="JBHTKA010000013">
    <property type="protein sequence ID" value="MFD1002766.1"/>
    <property type="molecule type" value="Genomic_DNA"/>
</dbReference>
<protein>
    <submittedName>
        <fullName evidence="9">RagB/SusD family nutrient uptake outer membrane protein</fullName>
    </submittedName>
</protein>
<keyword evidence="5" id="KW-0998">Cell outer membrane</keyword>
<dbReference type="SUPFAM" id="SSF48452">
    <property type="entry name" value="TPR-like"/>
    <property type="match status" value="1"/>
</dbReference>
<sequence>MKTKSIIIYLSLATSVLLASCGDSFLDRPALSAVTSENFYKTAEDLEKATASLYSGSIWGAWTSECYLPLGEVLGGNMILGYNGPAVELNTFSLNGYNFNLITEWRSMYNLIAHSNTTIHAIEDLASENIAEADRNAALGEAKFMRAYAYFTLTRLWGDVPIIKDSKDLFDNPLVYRNHASDVYQFVANDLTFARKNLPATWDKGRVTTWSAQGLLSKVYLTWAGLNQSGTRNQSLLDSAKLYAGNVCENSGLSLMENYADVFKYQFNDNAESLFALQWPTNGGGWYQGNMLQLYSNALQINGGGGYYGIEATYDMYLQYLDIANDSIEVDSLRRKATFMYRNDTYPELNTNISYVENGVTKTGLKFNGNSGLKKHIIGNEKDLNLPLMSNTSSPEHTILLRLADIYLVYVEAVLGNNMTTSDAQALGYFNQIRRRAGLAEVSSISEPTLFKERRIELAGEGEYWFDIVRLSYYNLPKALERLNGEDSRVNIQVNSTTGKVTPGDSYGVITPATVNSFKLPLPSVEVTANPLLLEPAVPYSF</sequence>
<evidence type="ECO:0000256" key="3">
    <source>
        <dbReference type="ARBA" id="ARBA00022729"/>
    </source>
</evidence>
<organism evidence="9 10">
    <name type="scientific">Ohtaekwangia kribbensis</name>
    <dbReference type="NCBI Taxonomy" id="688913"/>
    <lineage>
        <taxon>Bacteria</taxon>
        <taxon>Pseudomonadati</taxon>
        <taxon>Bacteroidota</taxon>
        <taxon>Cytophagia</taxon>
        <taxon>Cytophagales</taxon>
        <taxon>Fulvivirgaceae</taxon>
        <taxon>Ohtaekwangia</taxon>
    </lineage>
</organism>
<dbReference type="RefSeq" id="WP_377584399.1">
    <property type="nucleotide sequence ID" value="NZ_JBHTKA010000013.1"/>
</dbReference>
<evidence type="ECO:0000256" key="5">
    <source>
        <dbReference type="ARBA" id="ARBA00023237"/>
    </source>
</evidence>
<evidence type="ECO:0000313" key="9">
    <source>
        <dbReference type="EMBL" id="MFD1002766.1"/>
    </source>
</evidence>
<evidence type="ECO:0000313" key="10">
    <source>
        <dbReference type="Proteomes" id="UP001597112"/>
    </source>
</evidence>
<feature type="chain" id="PRO_5045379126" evidence="6">
    <location>
        <begin position="20"/>
        <end position="542"/>
    </location>
</feature>
<evidence type="ECO:0000256" key="2">
    <source>
        <dbReference type="ARBA" id="ARBA00006275"/>
    </source>
</evidence>
<comment type="subcellular location">
    <subcellularLocation>
        <location evidence="1">Cell outer membrane</location>
    </subcellularLocation>
</comment>
<evidence type="ECO:0000256" key="1">
    <source>
        <dbReference type="ARBA" id="ARBA00004442"/>
    </source>
</evidence>
<dbReference type="Pfam" id="PF14322">
    <property type="entry name" value="SusD-like_3"/>
    <property type="match status" value="1"/>
</dbReference>
<evidence type="ECO:0000259" key="8">
    <source>
        <dbReference type="Pfam" id="PF14322"/>
    </source>
</evidence>
<name>A0ABW3KC22_9BACT</name>
<comment type="caution">
    <text evidence="9">The sequence shown here is derived from an EMBL/GenBank/DDBJ whole genome shotgun (WGS) entry which is preliminary data.</text>
</comment>
<dbReference type="PROSITE" id="PS51257">
    <property type="entry name" value="PROKAR_LIPOPROTEIN"/>
    <property type="match status" value="1"/>
</dbReference>
<dbReference type="Pfam" id="PF07980">
    <property type="entry name" value="SusD_RagB"/>
    <property type="match status" value="1"/>
</dbReference>
<feature type="signal peptide" evidence="6">
    <location>
        <begin position="1"/>
        <end position="19"/>
    </location>
</feature>
<dbReference type="Gene3D" id="1.25.40.390">
    <property type="match status" value="1"/>
</dbReference>